<evidence type="ECO:0000256" key="14">
    <source>
        <dbReference type="ARBA" id="ARBA00048988"/>
    </source>
</evidence>
<evidence type="ECO:0000256" key="5">
    <source>
        <dbReference type="ARBA" id="ARBA00022801"/>
    </source>
</evidence>
<dbReference type="GO" id="GO:0043138">
    <property type="term" value="F:3'-5' DNA helicase activity"/>
    <property type="evidence" value="ECO:0007669"/>
    <property type="project" value="UniProtKB-EC"/>
</dbReference>
<dbReference type="GO" id="GO:0033202">
    <property type="term" value="C:DNA helicase complex"/>
    <property type="evidence" value="ECO:0007669"/>
    <property type="project" value="TreeGrafter"/>
</dbReference>
<protein>
    <recommendedName>
        <fullName evidence="13">DNA 3'-5' helicase</fullName>
        <ecNumber evidence="13">5.6.2.4</ecNumber>
    </recommendedName>
</protein>
<keyword evidence="8 15" id="KW-0067">ATP-binding</keyword>
<dbReference type="EC" id="5.6.2.4" evidence="13"/>
<dbReference type="GO" id="GO:0003677">
    <property type="term" value="F:DNA binding"/>
    <property type="evidence" value="ECO:0007669"/>
    <property type="project" value="UniProtKB-KW"/>
</dbReference>
<dbReference type="PATRIC" id="fig|1619037.3.peg.215"/>
<evidence type="ECO:0000313" key="18">
    <source>
        <dbReference type="EMBL" id="KKR34768.1"/>
    </source>
</evidence>
<dbReference type="GO" id="GO:0004527">
    <property type="term" value="F:exonuclease activity"/>
    <property type="evidence" value="ECO:0007669"/>
    <property type="project" value="UniProtKB-KW"/>
</dbReference>
<comment type="caution">
    <text evidence="18">The sequence shown here is derived from an EMBL/GenBank/DDBJ whole genome shotgun (WGS) entry which is preliminary data.</text>
</comment>
<dbReference type="Pfam" id="PF00580">
    <property type="entry name" value="UvrD-helicase"/>
    <property type="match status" value="1"/>
</dbReference>
<evidence type="ECO:0000256" key="2">
    <source>
        <dbReference type="ARBA" id="ARBA00022722"/>
    </source>
</evidence>
<keyword evidence="11" id="KW-0413">Isomerase</keyword>
<evidence type="ECO:0000256" key="12">
    <source>
        <dbReference type="ARBA" id="ARBA00034617"/>
    </source>
</evidence>
<evidence type="ECO:0000313" key="19">
    <source>
        <dbReference type="Proteomes" id="UP000034855"/>
    </source>
</evidence>
<name>A0A0G0Q3T2_9BACT</name>
<dbReference type="SUPFAM" id="SSF52540">
    <property type="entry name" value="P-loop containing nucleoside triphosphate hydrolases"/>
    <property type="match status" value="1"/>
</dbReference>
<evidence type="ECO:0000256" key="4">
    <source>
        <dbReference type="ARBA" id="ARBA00022763"/>
    </source>
</evidence>
<feature type="domain" description="UvrD-like helicase C-terminal" evidence="17">
    <location>
        <begin position="303"/>
        <end position="596"/>
    </location>
</feature>
<dbReference type="SUPFAM" id="SSF52980">
    <property type="entry name" value="Restriction endonuclease-like"/>
    <property type="match status" value="1"/>
</dbReference>
<dbReference type="InterPro" id="IPR014016">
    <property type="entry name" value="UvrD-like_ATP-bd"/>
</dbReference>
<dbReference type="GO" id="GO:0005524">
    <property type="term" value="F:ATP binding"/>
    <property type="evidence" value="ECO:0007669"/>
    <property type="project" value="UniProtKB-UniRule"/>
</dbReference>
<dbReference type="CDD" id="cd18807">
    <property type="entry name" value="SF1_C_UvrD"/>
    <property type="match status" value="1"/>
</dbReference>
<feature type="domain" description="UvrD-like helicase ATP-binding" evidence="16">
    <location>
        <begin position="4"/>
        <end position="302"/>
    </location>
</feature>
<keyword evidence="6 15" id="KW-0347">Helicase</keyword>
<evidence type="ECO:0000256" key="1">
    <source>
        <dbReference type="ARBA" id="ARBA00009922"/>
    </source>
</evidence>
<dbReference type="Proteomes" id="UP000034855">
    <property type="component" value="Unassembled WGS sequence"/>
</dbReference>
<evidence type="ECO:0000256" key="13">
    <source>
        <dbReference type="ARBA" id="ARBA00034808"/>
    </source>
</evidence>
<evidence type="ECO:0000256" key="6">
    <source>
        <dbReference type="ARBA" id="ARBA00022806"/>
    </source>
</evidence>
<comment type="similarity">
    <text evidence="1">Belongs to the helicase family. UvrD subfamily.</text>
</comment>
<keyword evidence="3 15" id="KW-0547">Nucleotide-binding</keyword>
<reference evidence="18 19" key="1">
    <citation type="journal article" date="2015" name="Nature">
        <title>rRNA introns, odd ribosomes, and small enigmatic genomes across a large radiation of phyla.</title>
        <authorList>
            <person name="Brown C.T."/>
            <person name="Hug L.A."/>
            <person name="Thomas B.C."/>
            <person name="Sharon I."/>
            <person name="Castelle C.J."/>
            <person name="Singh A."/>
            <person name="Wilkins M.J."/>
            <person name="Williams K.H."/>
            <person name="Banfield J.F."/>
        </authorList>
    </citation>
    <scope>NUCLEOTIDE SEQUENCE [LARGE SCALE GENOMIC DNA]</scope>
</reference>
<dbReference type="Gene3D" id="1.10.486.10">
    <property type="entry name" value="PCRA, domain 4"/>
    <property type="match status" value="1"/>
</dbReference>
<dbReference type="PROSITE" id="PS51217">
    <property type="entry name" value="UVRD_HELICASE_CTER"/>
    <property type="match status" value="1"/>
</dbReference>
<evidence type="ECO:0000256" key="3">
    <source>
        <dbReference type="ARBA" id="ARBA00022741"/>
    </source>
</evidence>
<keyword evidence="7" id="KW-0269">Exonuclease</keyword>
<keyword evidence="10" id="KW-0234">DNA repair</keyword>
<dbReference type="PANTHER" id="PTHR11070">
    <property type="entry name" value="UVRD / RECB / PCRA DNA HELICASE FAMILY MEMBER"/>
    <property type="match status" value="1"/>
</dbReference>
<evidence type="ECO:0000256" key="7">
    <source>
        <dbReference type="ARBA" id="ARBA00022839"/>
    </source>
</evidence>
<comment type="catalytic activity">
    <reaction evidence="12">
        <text>Couples ATP hydrolysis with the unwinding of duplex DNA by translocating in the 3'-5' direction.</text>
        <dbReference type="EC" id="5.6.2.4"/>
    </reaction>
</comment>
<organism evidence="18 19">
    <name type="scientific">Candidatus Magasanikbacteria bacterium GW2011_GWA2_40_10</name>
    <dbReference type="NCBI Taxonomy" id="1619037"/>
    <lineage>
        <taxon>Bacteria</taxon>
        <taxon>Candidatus Magasanikiibacteriota</taxon>
    </lineage>
</organism>
<gene>
    <name evidence="18" type="ORF">UT67_C0007G0017</name>
</gene>
<dbReference type="Gene3D" id="3.40.50.300">
    <property type="entry name" value="P-loop containing nucleotide triphosphate hydrolases"/>
    <property type="match status" value="2"/>
</dbReference>
<dbReference type="EMBL" id="LBXR01000007">
    <property type="protein sequence ID" value="KKR34768.1"/>
    <property type="molecule type" value="Genomic_DNA"/>
</dbReference>
<dbReference type="AlphaFoldDB" id="A0A0G0Q3T2"/>
<sequence length="1002" mass="114670">MPEYKLNQAQKEAIEYTGGPLIIVAGAGTGKTTVITKKIAYILEKKLATPEEILALTFTEKSAAEMSDRVDSEINLGYIELQISTFHAFCQKILEQYGLDIGLSNKFKLLTEVDAWLLVRQNLDKFNLDYYRPLGNPTSHIHALISHFQKCKDELVSPQEYLKYAEELNADKDNVELEGKSRLTEIANAYHIYNQLLLDNNNLDFADLIFYTIKLLKERPAVLKLLQKRFKYILVDEFQDVNWAQYQLVQLLTGDKSGLTVVGDDDQSIYAFRGASVSNILRFKDDFPQAKEVVLNENYRSNQSILDQAYNLIQNNNPDRLEIKLKVDKRLRAINNLDFKESVIHIHRPTLDGEVKAVIDEIRKIKESDKDVVWDDFAILVRANSHSEPFISALEKAGIPYEFLGASGLYRQPLVLDCISFFKTLDNYRESSSVYRLLNLPVWKLDEHDLQKFTYNAKKKSISFYEALKNAAQFGLSKNGVEVTAKLLSLIHAGLQDAKTDKPTIVLLHFLENSGMLKYLTTVEVHQNREAIRQIYQLQEFFEYINKYESATPGASVANFLEHFNYVIESGDLGSLFQPVDTPDSVNIITVHKSKGLEFKYVFIINLVEDRFPGRRRSDGIEIPPALVKEQLPEGDSHYQEERRLFYVAMTRAKERLYLTSADDYGGIRTKKICRFLPEIGFGVIPTEVEESLLNSPLGRGRGWLADSLKSTNDQPTHGLEVFPAQEGSAEFVYEPPKAFSFSQIKAYRTCPYQYKLAHILKIPTSGSANFSFGQSMHSTMQKFYEYVRELNKTAQGSLFVLPEKTTPSDSGAVKAPALEELLVFYDQSWIEDWYDNKNQREEYYKLGKEILRAFYDTEKAAWTIPVSLESGFTIKINNYLVRGRIDRIDQLEDGKLEIIDYKTGKSKEKVEGEDKDQLLIYQVAINQLPEYNNIGAPGKLTYYYLNNNNKISFLGSDKEVEKVKERLVATIEKINSGNFLATPGQHICKYCNFKDICQFRA</sequence>
<evidence type="ECO:0000256" key="8">
    <source>
        <dbReference type="ARBA" id="ARBA00022840"/>
    </source>
</evidence>
<evidence type="ECO:0000256" key="11">
    <source>
        <dbReference type="ARBA" id="ARBA00023235"/>
    </source>
</evidence>
<dbReference type="CDD" id="cd17932">
    <property type="entry name" value="DEXQc_UvrD"/>
    <property type="match status" value="1"/>
</dbReference>
<dbReference type="InterPro" id="IPR011335">
    <property type="entry name" value="Restrct_endonuc-II-like"/>
</dbReference>
<dbReference type="GO" id="GO:0005829">
    <property type="term" value="C:cytosol"/>
    <property type="evidence" value="ECO:0007669"/>
    <property type="project" value="TreeGrafter"/>
</dbReference>
<dbReference type="InterPro" id="IPR013986">
    <property type="entry name" value="DExx_box_DNA_helicase_dom_sf"/>
</dbReference>
<dbReference type="InterPro" id="IPR038726">
    <property type="entry name" value="PDDEXK_AddAB-type"/>
</dbReference>
<keyword evidence="4" id="KW-0227">DNA damage</keyword>
<evidence type="ECO:0000259" key="17">
    <source>
        <dbReference type="PROSITE" id="PS51217"/>
    </source>
</evidence>
<evidence type="ECO:0000259" key="16">
    <source>
        <dbReference type="PROSITE" id="PS51198"/>
    </source>
</evidence>
<dbReference type="InterPro" id="IPR011604">
    <property type="entry name" value="PDDEXK-like_dom_sf"/>
</dbReference>
<keyword evidence="5 15" id="KW-0378">Hydrolase</keyword>
<dbReference type="InterPro" id="IPR000212">
    <property type="entry name" value="DNA_helicase_UvrD/REP"/>
</dbReference>
<dbReference type="InterPro" id="IPR014017">
    <property type="entry name" value="DNA_helicase_UvrD-like_C"/>
</dbReference>
<comment type="catalytic activity">
    <reaction evidence="14">
        <text>ATP + H2O = ADP + phosphate + H(+)</text>
        <dbReference type="Rhea" id="RHEA:13065"/>
        <dbReference type="ChEBI" id="CHEBI:15377"/>
        <dbReference type="ChEBI" id="CHEBI:15378"/>
        <dbReference type="ChEBI" id="CHEBI:30616"/>
        <dbReference type="ChEBI" id="CHEBI:43474"/>
        <dbReference type="ChEBI" id="CHEBI:456216"/>
        <dbReference type="EC" id="5.6.2.4"/>
    </reaction>
</comment>
<dbReference type="PROSITE" id="PS51198">
    <property type="entry name" value="UVRD_HELICASE_ATP_BIND"/>
    <property type="match status" value="1"/>
</dbReference>
<dbReference type="PANTHER" id="PTHR11070:SF55">
    <property type="entry name" value="DNA 3'-5' HELICASE"/>
    <property type="match status" value="1"/>
</dbReference>
<evidence type="ECO:0000256" key="15">
    <source>
        <dbReference type="PROSITE-ProRule" id="PRU00560"/>
    </source>
</evidence>
<dbReference type="GO" id="GO:0000725">
    <property type="term" value="P:recombinational repair"/>
    <property type="evidence" value="ECO:0007669"/>
    <property type="project" value="TreeGrafter"/>
</dbReference>
<accession>A0A0G0Q3T2</accession>
<evidence type="ECO:0000256" key="10">
    <source>
        <dbReference type="ARBA" id="ARBA00023204"/>
    </source>
</evidence>
<evidence type="ECO:0000256" key="9">
    <source>
        <dbReference type="ARBA" id="ARBA00023125"/>
    </source>
</evidence>
<dbReference type="InterPro" id="IPR027417">
    <property type="entry name" value="P-loop_NTPase"/>
</dbReference>
<dbReference type="Pfam" id="PF12705">
    <property type="entry name" value="PDDEXK_1"/>
    <property type="match status" value="1"/>
</dbReference>
<feature type="binding site" evidence="15">
    <location>
        <begin position="25"/>
        <end position="32"/>
    </location>
    <ligand>
        <name>ATP</name>
        <dbReference type="ChEBI" id="CHEBI:30616"/>
    </ligand>
</feature>
<keyword evidence="2" id="KW-0540">Nuclease</keyword>
<dbReference type="STRING" id="1619037.UT67_C0007G0017"/>
<dbReference type="Pfam" id="PF13361">
    <property type="entry name" value="UvrD_C"/>
    <property type="match status" value="1"/>
</dbReference>
<proteinExistence type="inferred from homology"/>
<keyword evidence="9" id="KW-0238">DNA-binding</keyword>
<dbReference type="Gene3D" id="3.90.320.10">
    <property type="match status" value="1"/>
</dbReference>
<dbReference type="Gene3D" id="1.10.10.160">
    <property type="match status" value="1"/>
</dbReference>